<keyword evidence="2" id="KW-1185">Reference proteome</keyword>
<dbReference type="AlphaFoldDB" id="A0A1S7S6B3"/>
<dbReference type="EMBL" id="FBWK01000063">
    <property type="protein sequence ID" value="CUX63398.1"/>
    <property type="molecule type" value="Genomic_DNA"/>
</dbReference>
<evidence type="ECO:0000313" key="2">
    <source>
        <dbReference type="Proteomes" id="UP000191988"/>
    </source>
</evidence>
<gene>
    <name evidence="1" type="ORF">AGR3A_Lc80010</name>
</gene>
<protein>
    <submittedName>
        <fullName evidence="1">Uncharacterized protein</fullName>
    </submittedName>
</protein>
<proteinExistence type="predicted"/>
<dbReference type="Proteomes" id="UP000191988">
    <property type="component" value="Unassembled WGS sequence"/>
</dbReference>
<sequence length="114" mass="13330">MRFAVHSLSLKTNYRDSNSECIFKKKVLSAYEGFITFVFKLDEFTDDRRPFTRVELLKFAVGKLNIGKLEVIAANWNFLFVPDGIRIVSLSYISFRHQFCLPKTNLRWNLQVGC</sequence>
<evidence type="ECO:0000313" key="1">
    <source>
        <dbReference type="EMBL" id="CUX63398.1"/>
    </source>
</evidence>
<accession>A0A1S7S6B3</accession>
<organism evidence="1 2">
    <name type="scientific">Agrobacterium tomkonis CFBP 6623</name>
    <dbReference type="NCBI Taxonomy" id="1183432"/>
    <lineage>
        <taxon>Bacteria</taxon>
        <taxon>Pseudomonadati</taxon>
        <taxon>Pseudomonadota</taxon>
        <taxon>Alphaproteobacteria</taxon>
        <taxon>Hyphomicrobiales</taxon>
        <taxon>Rhizobiaceae</taxon>
        <taxon>Rhizobium/Agrobacterium group</taxon>
        <taxon>Agrobacterium</taxon>
        <taxon>Agrobacterium tumefaciens complex</taxon>
    </lineage>
</organism>
<reference evidence="2" key="1">
    <citation type="submission" date="2016-01" db="EMBL/GenBank/DDBJ databases">
        <authorList>
            <person name="Regsiter A."/>
            <person name="william w."/>
        </authorList>
    </citation>
    <scope>NUCLEOTIDE SEQUENCE [LARGE SCALE GENOMIC DNA]</scope>
    <source>
        <strain evidence="2">CFBP 6623</strain>
    </source>
</reference>
<name>A0A1S7S6B3_9HYPH</name>